<dbReference type="PROSITE" id="PS50943">
    <property type="entry name" value="HTH_CROC1"/>
    <property type="match status" value="1"/>
</dbReference>
<evidence type="ECO:0000313" key="2">
    <source>
        <dbReference type="EMBL" id="EMS73131.1"/>
    </source>
</evidence>
<dbReference type="InterPro" id="IPR001387">
    <property type="entry name" value="Cro/C1-type_HTH"/>
</dbReference>
<evidence type="ECO:0000259" key="1">
    <source>
        <dbReference type="PROSITE" id="PS50943"/>
    </source>
</evidence>
<dbReference type="RefSeq" id="WP_004624484.1">
    <property type="nucleotide sequence ID" value="NZ_AORV01000022.1"/>
</dbReference>
<protein>
    <submittedName>
        <fullName evidence="2">Helix-turn-helix protein</fullName>
    </submittedName>
</protein>
<dbReference type="SMART" id="SM00530">
    <property type="entry name" value="HTH_XRE"/>
    <property type="match status" value="1"/>
</dbReference>
<accession>S0FS08</accession>
<dbReference type="Gene3D" id="1.10.260.40">
    <property type="entry name" value="lambda repressor-like DNA-binding domains"/>
    <property type="match status" value="1"/>
</dbReference>
<dbReference type="STRING" id="1195236.CTER_0987"/>
<keyword evidence="3" id="KW-1185">Reference proteome</keyword>
<feature type="domain" description="HTH cro/C1-type" evidence="1">
    <location>
        <begin position="8"/>
        <end position="62"/>
    </location>
</feature>
<dbReference type="GO" id="GO:0003677">
    <property type="term" value="F:DNA binding"/>
    <property type="evidence" value="ECO:0007669"/>
    <property type="project" value="InterPro"/>
</dbReference>
<comment type="caution">
    <text evidence="2">The sequence shown here is derived from an EMBL/GenBank/DDBJ whole genome shotgun (WGS) entry which is preliminary data.</text>
</comment>
<dbReference type="Proteomes" id="UP000014155">
    <property type="component" value="Unassembled WGS sequence"/>
</dbReference>
<dbReference type="Pfam" id="PF01381">
    <property type="entry name" value="HTH_3"/>
    <property type="match status" value="1"/>
</dbReference>
<dbReference type="InterPro" id="IPR010982">
    <property type="entry name" value="Lambda_DNA-bd_dom_sf"/>
</dbReference>
<gene>
    <name evidence="2" type="ORF">CTER_0987</name>
</gene>
<name>S0FS08_RUMCE</name>
<dbReference type="eggNOG" id="COG1396">
    <property type="taxonomic scope" value="Bacteria"/>
</dbReference>
<dbReference type="PATRIC" id="fig|1195236.3.peg.1282"/>
<reference evidence="2 3" key="1">
    <citation type="journal article" date="2013" name="Genome Announc.">
        <title>Draft Genome Sequence of the Cellulolytic, Mesophilic, Anaerobic Bacterium Clostridium termitidis Strain CT1112 (DSM 5398).</title>
        <authorList>
            <person name="Lal S."/>
            <person name="Ramachandran U."/>
            <person name="Zhang X."/>
            <person name="Munir R."/>
            <person name="Sparling R."/>
            <person name="Levin D.B."/>
        </authorList>
    </citation>
    <scope>NUCLEOTIDE SEQUENCE [LARGE SCALE GENOMIC DNA]</scope>
    <source>
        <strain evidence="2 3">CT1112</strain>
    </source>
</reference>
<organism evidence="2 3">
    <name type="scientific">Ruminiclostridium cellobioparum subsp. termitidis CT1112</name>
    <dbReference type="NCBI Taxonomy" id="1195236"/>
    <lineage>
        <taxon>Bacteria</taxon>
        <taxon>Bacillati</taxon>
        <taxon>Bacillota</taxon>
        <taxon>Clostridia</taxon>
        <taxon>Eubacteriales</taxon>
        <taxon>Oscillospiraceae</taxon>
        <taxon>Ruminiclostridium</taxon>
    </lineage>
</organism>
<dbReference type="SUPFAM" id="SSF47413">
    <property type="entry name" value="lambda repressor-like DNA-binding domains"/>
    <property type="match status" value="1"/>
</dbReference>
<evidence type="ECO:0000313" key="3">
    <source>
        <dbReference type="Proteomes" id="UP000014155"/>
    </source>
</evidence>
<dbReference type="CDD" id="cd00093">
    <property type="entry name" value="HTH_XRE"/>
    <property type="match status" value="1"/>
</dbReference>
<dbReference type="AlphaFoldDB" id="S0FS08"/>
<dbReference type="EMBL" id="AORV01000022">
    <property type="protein sequence ID" value="EMS73131.1"/>
    <property type="molecule type" value="Genomic_DNA"/>
</dbReference>
<sequence length="187" mass="21335">MSDIGSRIKEIRKDHALTQEKFGERIGLKDSAVSMLEKNNRRLTESVIKNIISQFCVNEMWLKDGAGEKYNEGLLKKKTILSEPLSSQQISVLEKIQTLSPAQQEELLNNLDRMDISGNVSANSLKELSQDENEMLKCYRKLNSKDKDEILSFINFKIFNSESIKKKEKSLNCSHDKDGSDIHSKIV</sequence>
<proteinExistence type="predicted"/>